<reference evidence="3 4" key="1">
    <citation type="submission" date="2020-10" db="EMBL/GenBank/DDBJ databases">
        <title>Complete genome sequence of Paludibaculum fermentans P105T, a facultatively anaerobic acidobacterium capable of dissimilatory Fe(III) reduction.</title>
        <authorList>
            <person name="Dedysh S.N."/>
            <person name="Beletsky A.V."/>
            <person name="Kulichevskaya I.S."/>
            <person name="Mardanov A.V."/>
            <person name="Ravin N.V."/>
        </authorList>
    </citation>
    <scope>NUCLEOTIDE SEQUENCE [LARGE SCALE GENOMIC DNA]</scope>
    <source>
        <strain evidence="3 4">P105</strain>
    </source>
</reference>
<sequence length="115" mass="12637">MASAAQQISMTQALPRGTDQLVQFVYLQGLDTLTTLAFLLAGAQEANPLVRTLIGWFGNPLMGLAAVKIAALMLGYYCWNKGKVAMLRRANMFFALLVAWNLFCLLLALGVRWKA</sequence>
<keyword evidence="1" id="KW-1133">Transmembrane helix</keyword>
<dbReference type="EMBL" id="CP063849">
    <property type="protein sequence ID" value="QOY88637.1"/>
    <property type="molecule type" value="Genomic_DNA"/>
</dbReference>
<dbReference type="KEGG" id="pfer:IRI77_01360"/>
<accession>A0A7S7NRS6</accession>
<keyword evidence="1" id="KW-0472">Membrane</keyword>
<evidence type="ECO:0000256" key="1">
    <source>
        <dbReference type="SAM" id="Phobius"/>
    </source>
</evidence>
<feature type="domain" description="DUF5658" evidence="2">
    <location>
        <begin position="25"/>
        <end position="106"/>
    </location>
</feature>
<dbReference type="Proteomes" id="UP000593892">
    <property type="component" value="Chromosome"/>
</dbReference>
<name>A0A7S7NRS6_PALFE</name>
<feature type="transmembrane region" description="Helical" evidence="1">
    <location>
        <begin position="61"/>
        <end position="79"/>
    </location>
</feature>
<organism evidence="3 4">
    <name type="scientific">Paludibaculum fermentans</name>
    <dbReference type="NCBI Taxonomy" id="1473598"/>
    <lineage>
        <taxon>Bacteria</taxon>
        <taxon>Pseudomonadati</taxon>
        <taxon>Acidobacteriota</taxon>
        <taxon>Terriglobia</taxon>
        <taxon>Bryobacterales</taxon>
        <taxon>Bryobacteraceae</taxon>
        <taxon>Paludibaculum</taxon>
    </lineage>
</organism>
<feature type="transmembrane region" description="Helical" evidence="1">
    <location>
        <begin position="91"/>
        <end position="113"/>
    </location>
</feature>
<dbReference type="AlphaFoldDB" id="A0A7S7NRS6"/>
<feature type="transmembrane region" description="Helical" evidence="1">
    <location>
        <begin position="21"/>
        <end position="41"/>
    </location>
</feature>
<evidence type="ECO:0000313" key="4">
    <source>
        <dbReference type="Proteomes" id="UP000593892"/>
    </source>
</evidence>
<keyword evidence="4" id="KW-1185">Reference proteome</keyword>
<dbReference type="InterPro" id="IPR043717">
    <property type="entry name" value="DUF5658"/>
</dbReference>
<gene>
    <name evidence="3" type="ORF">IRI77_01360</name>
</gene>
<dbReference type="RefSeq" id="WP_194450299.1">
    <property type="nucleotide sequence ID" value="NZ_CP063849.1"/>
</dbReference>
<evidence type="ECO:0000313" key="3">
    <source>
        <dbReference type="EMBL" id="QOY88637.1"/>
    </source>
</evidence>
<keyword evidence="1" id="KW-0812">Transmembrane</keyword>
<evidence type="ECO:0000259" key="2">
    <source>
        <dbReference type="Pfam" id="PF18902"/>
    </source>
</evidence>
<proteinExistence type="predicted"/>
<protein>
    <recommendedName>
        <fullName evidence="2">DUF5658 domain-containing protein</fullName>
    </recommendedName>
</protein>
<dbReference type="Pfam" id="PF18902">
    <property type="entry name" value="DUF5658"/>
    <property type="match status" value="1"/>
</dbReference>